<proteinExistence type="predicted"/>
<reference evidence="1" key="1">
    <citation type="submission" date="2020-05" db="EMBL/GenBank/DDBJ databases">
        <title>Mycena genomes resolve the evolution of fungal bioluminescence.</title>
        <authorList>
            <person name="Tsai I.J."/>
        </authorList>
    </citation>
    <scope>NUCLEOTIDE SEQUENCE</scope>
    <source>
        <strain evidence="1">171206Taipei</strain>
    </source>
</reference>
<evidence type="ECO:0000313" key="2">
    <source>
        <dbReference type="Proteomes" id="UP000636479"/>
    </source>
</evidence>
<comment type="caution">
    <text evidence="1">The sequence shown here is derived from an EMBL/GenBank/DDBJ whole genome shotgun (WGS) entry which is preliminary data.</text>
</comment>
<dbReference type="Proteomes" id="UP000636479">
    <property type="component" value="Unassembled WGS sequence"/>
</dbReference>
<dbReference type="GeneID" id="59353133"/>
<dbReference type="EMBL" id="JACAZF010000019">
    <property type="protein sequence ID" value="KAF7288776.1"/>
    <property type="molecule type" value="Genomic_DNA"/>
</dbReference>
<dbReference type="AlphaFoldDB" id="A0A8H6RYM4"/>
<protein>
    <submittedName>
        <fullName evidence="1">Uncharacterized protein</fullName>
    </submittedName>
</protein>
<organism evidence="1 2">
    <name type="scientific">Mycena indigotica</name>
    <dbReference type="NCBI Taxonomy" id="2126181"/>
    <lineage>
        <taxon>Eukaryota</taxon>
        <taxon>Fungi</taxon>
        <taxon>Dikarya</taxon>
        <taxon>Basidiomycota</taxon>
        <taxon>Agaricomycotina</taxon>
        <taxon>Agaricomycetes</taxon>
        <taxon>Agaricomycetidae</taxon>
        <taxon>Agaricales</taxon>
        <taxon>Marasmiineae</taxon>
        <taxon>Mycenaceae</taxon>
        <taxon>Mycena</taxon>
    </lineage>
</organism>
<evidence type="ECO:0000313" key="1">
    <source>
        <dbReference type="EMBL" id="KAF7288776.1"/>
    </source>
</evidence>
<accession>A0A8H6RYM4</accession>
<name>A0A8H6RYM4_9AGAR</name>
<keyword evidence="2" id="KW-1185">Reference proteome</keyword>
<gene>
    <name evidence="1" type="ORF">MIND_01423200</name>
</gene>
<sequence>MELEDGLASSFAIAPQTLLWHCLILAPTPTESSIPILRHAICTAMNNAVKNARTFPNEWQSLLGRCLWCVRINALLILLFNTNSTALRLRPNLRYRPTHRQIVATHLIPPHNSSKTRTSYHIVHIYGFSTSLISSTTLASIPSSPPSVLLETSSSLLRVEEEILQLIVPVVRDSTSPASLFLGQCSSGIAALGWTTTRTESSTASLEFCTIGVEIVRAVVDRREEGGVRLGALRCGGSGWESTMKTATDNNADALVLRLLVRFTSLFLFLSLLSIHFISSLLRISCIFLLGPELSLYCLQSIVTSVFAGVFRWEQLQSEYKRRLLRNQVLDPALHEVTQNPLYYPEIASDA</sequence>
<dbReference type="RefSeq" id="XP_037212998.1">
    <property type="nucleotide sequence ID" value="XM_037370617.1"/>
</dbReference>